<comment type="subcellular location">
    <subcellularLocation>
        <location evidence="2">Cytoplasm</location>
        <location evidence="2">Perinuclear region</location>
    </subcellularLocation>
    <subcellularLocation>
        <location evidence="1">Nucleus</location>
    </subcellularLocation>
</comment>
<dbReference type="InterPro" id="IPR019355">
    <property type="entry name" value="Cell_cycle_regulator_Mat89Bb"/>
</dbReference>
<feature type="region of interest" description="Disordered" evidence="13">
    <location>
        <begin position="720"/>
        <end position="760"/>
    </location>
</feature>
<dbReference type="GO" id="GO:0051642">
    <property type="term" value="P:centrosome localization"/>
    <property type="evidence" value="ECO:0007669"/>
    <property type="project" value="TreeGrafter"/>
</dbReference>
<evidence type="ECO:0000256" key="3">
    <source>
        <dbReference type="ARBA" id="ARBA00020501"/>
    </source>
</evidence>
<comment type="similarity">
    <text evidence="11">Belongs to the Integrator subunit 13 family.</text>
</comment>
<evidence type="ECO:0000256" key="4">
    <source>
        <dbReference type="ARBA" id="ARBA00022490"/>
    </source>
</evidence>
<feature type="region of interest" description="Disordered" evidence="13">
    <location>
        <begin position="660"/>
        <end position="686"/>
    </location>
</feature>
<evidence type="ECO:0000256" key="13">
    <source>
        <dbReference type="SAM" id="MobiDB-lite"/>
    </source>
</evidence>
<keyword evidence="5" id="KW-0132">Cell division</keyword>
<organism evidence="14 15">
    <name type="scientific">Steinernema carpocapsae</name>
    <name type="common">Entomopathogenic nematode</name>
    <dbReference type="NCBI Taxonomy" id="34508"/>
    <lineage>
        <taxon>Eukaryota</taxon>
        <taxon>Metazoa</taxon>
        <taxon>Ecdysozoa</taxon>
        <taxon>Nematoda</taxon>
        <taxon>Chromadorea</taxon>
        <taxon>Rhabditida</taxon>
        <taxon>Tylenchina</taxon>
        <taxon>Panagrolaimomorpha</taxon>
        <taxon>Strongyloidoidea</taxon>
        <taxon>Steinernematidae</taxon>
        <taxon>Steinernema</taxon>
    </lineage>
</organism>
<gene>
    <name evidence="14" type="ORF">L596_025019</name>
</gene>
<evidence type="ECO:0000256" key="5">
    <source>
        <dbReference type="ARBA" id="ARBA00022618"/>
    </source>
</evidence>
<keyword evidence="6" id="KW-0498">Mitosis</keyword>
<evidence type="ECO:0000256" key="11">
    <source>
        <dbReference type="ARBA" id="ARBA00061603"/>
    </source>
</evidence>
<comment type="caution">
    <text evidence="14">The sequence shown here is derived from an EMBL/GenBank/DDBJ whole genome shotgun (WGS) entry which is preliminary data.</text>
</comment>
<sequence length="760" mass="84627">MNSAVAAAGDPSHKTIIVLDHGPAFARKSGTEVTCTTKAGQQQLKEGTIQKTMWTLLAESALEFRRVVGDLFPESDKQLCFVLSDTMARVITPNWIQEKGPLSHEELIKALTRLTVPDASTDPSTSGIRNGLRLAVESLSEKTPVQEEAAKLSKKWMKPPVPKEAQPSTKMSTFKDALDAKMKDFWSKRKQLNVPEKPEVEMAENLKPKNRGTIVVFTTLNSDEEVKEVAQDVAEHFCDRNDLAASSEGMMIGVDHLDLHIINCFPLGSDIPPCLKDFAKPEACLQMSVSHVLAQAGPNFTPAVHKTLMKIYGLASTTVTNIPMKEEAASGTSVNYDVELFHKADNHVQLELRGLFEPEHKIASWVRGVGGDLYRTAKLRWCTPGSNVKYKSDKFPIFEGSSLATAVSVNSRPAACLTGFVLGGKNVMLDVINGKQEIVGQPNLAEKLFSHYLCRDEATQALMIQTVPLSNDLHPALKLIHTRSDRWEHETKVNSLPMRHLCKENEIELVPQERDHPPQGDPYLLSTSRKLWTQRTGYFPLHLKDTLLFSIIDKFEEVLSIIHKQILDEDDKQEVREFIAQKMAESHGGVALTRTSVPCTEYNGVKLDSYNKQYWAVFSELAKYVNNFGTPNSGHTEVASFISGLAETFYDNLSYGENSNRSASTSATQSPVSSRSNSPVPQKKRKLQVAMNWPKNECVNLLQLTVEIYQQKFWRGHKDFVGRRNGHSTPQDLYVGKTFDTDPVREGLDKKKGSGAPPAE</sequence>
<keyword evidence="15" id="KW-1185">Reference proteome</keyword>
<keyword evidence="4" id="KW-0963">Cytoplasm</keyword>
<dbReference type="PANTHER" id="PTHR12955:SF1">
    <property type="entry name" value="INTEGRATOR COMPLEX SUBUNIT 13"/>
    <property type="match status" value="1"/>
</dbReference>
<comment type="subunit">
    <text evidence="12">Belongs to the multiprotein complex Integrator, at least composed of IntS1, IntS2, IntS3, IntS4, omd/IntS5, IntS6, defl/IntS7, IntS8, IntS9, IntS10, IntS11, IntS12, asun/IntS13, IntS14 and IntS15. The core complex associates with protein phosphatase 2A subunits mts/PP2A and Pp2A-29B, to form the Integrator-PP2A (INTAC) complex.</text>
</comment>
<evidence type="ECO:0000256" key="6">
    <source>
        <dbReference type="ARBA" id="ARBA00022776"/>
    </source>
</evidence>
<feature type="compositionally biased region" description="Polar residues" evidence="13">
    <location>
        <begin position="660"/>
        <end position="669"/>
    </location>
</feature>
<reference evidence="14 15" key="1">
    <citation type="journal article" date="2015" name="Genome Biol.">
        <title>Comparative genomics of Steinernema reveals deeply conserved gene regulatory networks.</title>
        <authorList>
            <person name="Dillman A.R."/>
            <person name="Macchietto M."/>
            <person name="Porter C.F."/>
            <person name="Rogers A."/>
            <person name="Williams B."/>
            <person name="Antoshechkin I."/>
            <person name="Lee M.M."/>
            <person name="Goodwin Z."/>
            <person name="Lu X."/>
            <person name="Lewis E.E."/>
            <person name="Goodrich-Blair H."/>
            <person name="Stock S.P."/>
            <person name="Adams B.J."/>
            <person name="Sternberg P.W."/>
            <person name="Mortazavi A."/>
        </authorList>
    </citation>
    <scope>NUCLEOTIDE SEQUENCE [LARGE SCALE GENOMIC DNA]</scope>
    <source>
        <strain evidence="14 15">ALL</strain>
    </source>
</reference>
<dbReference type="OrthoDB" id="5844105at2759"/>
<evidence type="ECO:0000313" key="14">
    <source>
        <dbReference type="EMBL" id="TKR64499.1"/>
    </source>
</evidence>
<dbReference type="Proteomes" id="UP000298663">
    <property type="component" value="Unassembled WGS sequence"/>
</dbReference>
<name>A0A4U5M6J8_STECR</name>
<dbReference type="AlphaFoldDB" id="A0A4U5M6J8"/>
<evidence type="ECO:0000256" key="2">
    <source>
        <dbReference type="ARBA" id="ARBA00004556"/>
    </source>
</evidence>
<feature type="compositionally biased region" description="Low complexity" evidence="13">
    <location>
        <begin position="670"/>
        <end position="681"/>
    </location>
</feature>
<evidence type="ECO:0000256" key="1">
    <source>
        <dbReference type="ARBA" id="ARBA00004123"/>
    </source>
</evidence>
<proteinExistence type="inferred from homology"/>
<keyword evidence="8" id="KW-0131">Cell cycle</keyword>
<feature type="compositionally biased region" description="Basic and acidic residues" evidence="13">
    <location>
        <begin position="739"/>
        <end position="752"/>
    </location>
</feature>
<dbReference type="GO" id="GO:0032039">
    <property type="term" value="C:integrator complex"/>
    <property type="evidence" value="ECO:0007669"/>
    <property type="project" value="TreeGrafter"/>
</dbReference>
<keyword evidence="7" id="KW-0539">Nucleus</keyword>
<protein>
    <recommendedName>
        <fullName evidence="3">Protein asunder</fullName>
    </recommendedName>
    <alternativeName>
        <fullName evidence="10">Cell cycle regulator Mat89Bb</fullName>
    </alternativeName>
    <alternativeName>
        <fullName evidence="9">Set apart in position or space protein</fullName>
    </alternativeName>
</protein>
<evidence type="ECO:0000256" key="10">
    <source>
        <dbReference type="ARBA" id="ARBA00032585"/>
    </source>
</evidence>
<dbReference type="GO" id="GO:0051301">
    <property type="term" value="P:cell division"/>
    <property type="evidence" value="ECO:0007669"/>
    <property type="project" value="UniProtKB-KW"/>
</dbReference>
<dbReference type="PANTHER" id="PTHR12955">
    <property type="entry name" value="SARCOMA ANTIGEN NY-SAR-95-RELATED"/>
    <property type="match status" value="1"/>
</dbReference>
<dbReference type="GO" id="GO:0048471">
    <property type="term" value="C:perinuclear region of cytoplasm"/>
    <property type="evidence" value="ECO:0007669"/>
    <property type="project" value="UniProtKB-SubCell"/>
</dbReference>
<dbReference type="Pfam" id="PF10221">
    <property type="entry name" value="Mat89Bb"/>
    <property type="match status" value="1"/>
</dbReference>
<dbReference type="GO" id="GO:0007346">
    <property type="term" value="P:regulation of mitotic cell cycle"/>
    <property type="evidence" value="ECO:0007669"/>
    <property type="project" value="TreeGrafter"/>
</dbReference>
<evidence type="ECO:0000256" key="9">
    <source>
        <dbReference type="ARBA" id="ARBA00030658"/>
    </source>
</evidence>
<reference evidence="14 15" key="2">
    <citation type="journal article" date="2019" name="G3 (Bethesda)">
        <title>Hybrid Assembly of the Genome of the Entomopathogenic Nematode Steinernema carpocapsae Identifies the X-Chromosome.</title>
        <authorList>
            <person name="Serra L."/>
            <person name="Macchietto M."/>
            <person name="Macias-Munoz A."/>
            <person name="McGill C.J."/>
            <person name="Rodriguez I.M."/>
            <person name="Rodriguez B."/>
            <person name="Murad R."/>
            <person name="Mortazavi A."/>
        </authorList>
    </citation>
    <scope>NUCLEOTIDE SEQUENCE [LARGE SCALE GENOMIC DNA]</scope>
    <source>
        <strain evidence="14 15">ALL</strain>
    </source>
</reference>
<evidence type="ECO:0000256" key="8">
    <source>
        <dbReference type="ARBA" id="ARBA00023306"/>
    </source>
</evidence>
<feature type="region of interest" description="Disordered" evidence="13">
    <location>
        <begin position="151"/>
        <end position="171"/>
    </location>
</feature>
<evidence type="ECO:0000313" key="15">
    <source>
        <dbReference type="Proteomes" id="UP000298663"/>
    </source>
</evidence>
<evidence type="ECO:0000256" key="12">
    <source>
        <dbReference type="ARBA" id="ARBA00065185"/>
    </source>
</evidence>
<dbReference type="EMBL" id="AZBU02000009">
    <property type="protein sequence ID" value="TKR64499.1"/>
    <property type="molecule type" value="Genomic_DNA"/>
</dbReference>
<accession>A0A4U5M6J8</accession>
<dbReference type="STRING" id="34508.A0A4U5M6J8"/>
<evidence type="ECO:0000256" key="7">
    <source>
        <dbReference type="ARBA" id="ARBA00023242"/>
    </source>
</evidence>